<protein>
    <submittedName>
        <fullName evidence="7">ABC transporter ATP-binding protein</fullName>
    </submittedName>
</protein>
<gene>
    <name evidence="7" type="ORF">ACFO1V_02480</name>
</gene>
<comment type="subcellular location">
    <subcellularLocation>
        <location evidence="1">Cell inner membrane</location>
    </subcellularLocation>
</comment>
<keyword evidence="5 7" id="KW-0067">ATP-binding</keyword>
<evidence type="ECO:0000256" key="3">
    <source>
        <dbReference type="ARBA" id="ARBA00022448"/>
    </source>
</evidence>
<dbReference type="RefSeq" id="WP_374834206.1">
    <property type="nucleotide sequence ID" value="NZ_JBHEEZ010000043.1"/>
</dbReference>
<proteinExistence type="inferred from homology"/>
<dbReference type="PROSITE" id="PS00211">
    <property type="entry name" value="ABC_TRANSPORTER_1"/>
    <property type="match status" value="1"/>
</dbReference>
<dbReference type="Gene3D" id="3.40.50.300">
    <property type="entry name" value="P-loop containing nucleotide triphosphate hydrolases"/>
    <property type="match status" value="1"/>
</dbReference>
<keyword evidence="4" id="KW-0547">Nucleotide-binding</keyword>
<keyword evidence="8" id="KW-1185">Reference proteome</keyword>
<dbReference type="Pfam" id="PF00005">
    <property type="entry name" value="ABC_tran"/>
    <property type="match status" value="1"/>
</dbReference>
<evidence type="ECO:0000256" key="5">
    <source>
        <dbReference type="ARBA" id="ARBA00022840"/>
    </source>
</evidence>
<dbReference type="GO" id="GO:0005524">
    <property type="term" value="F:ATP binding"/>
    <property type="evidence" value="ECO:0007669"/>
    <property type="project" value="UniProtKB-KW"/>
</dbReference>
<keyword evidence="3" id="KW-0813">Transport</keyword>
<evidence type="ECO:0000256" key="4">
    <source>
        <dbReference type="ARBA" id="ARBA00022741"/>
    </source>
</evidence>
<name>A0ABV9H2Q7_9HYPH</name>
<dbReference type="SMART" id="SM00382">
    <property type="entry name" value="AAA"/>
    <property type="match status" value="1"/>
</dbReference>
<dbReference type="PROSITE" id="PS50893">
    <property type="entry name" value="ABC_TRANSPORTER_2"/>
    <property type="match status" value="1"/>
</dbReference>
<comment type="similarity">
    <text evidence="2">Belongs to the ABC transporter superfamily.</text>
</comment>
<evidence type="ECO:0000313" key="7">
    <source>
        <dbReference type="EMBL" id="MFC4624099.1"/>
    </source>
</evidence>
<comment type="caution">
    <text evidence="7">The sequence shown here is derived from an EMBL/GenBank/DDBJ whole genome shotgun (WGS) entry which is preliminary data.</text>
</comment>
<dbReference type="InterPro" id="IPR003593">
    <property type="entry name" value="AAA+_ATPase"/>
</dbReference>
<evidence type="ECO:0000256" key="2">
    <source>
        <dbReference type="ARBA" id="ARBA00005417"/>
    </source>
</evidence>
<dbReference type="InterPro" id="IPR027417">
    <property type="entry name" value="P-loop_NTPase"/>
</dbReference>
<feature type="domain" description="ABC transporter" evidence="6">
    <location>
        <begin position="7"/>
        <end position="234"/>
    </location>
</feature>
<dbReference type="Pfam" id="PF12399">
    <property type="entry name" value="BCA_ABC_TP_C"/>
    <property type="match status" value="1"/>
</dbReference>
<sequence>MSETYMLEATGLTRRYGGFTALNNVSFRLKKGEIRGLIGSNGAGKSTCMDVLTGRGRNPQGVVKLDGQDISGFSERERRIAGLSRSFQKTNIFPELTIRQQVELAARRAEMNNSEEILEELSLSAIADRPASDVSYGDQRRVDLALALVGRPKVLLLDEPAAGLTIEESLSLARHLRSLAERWQLTVLLVEHDMEVIFAICDRLTVLHLGEVLTEGLPDEVRSNPEVIRAYLGSTFA</sequence>
<dbReference type="InterPro" id="IPR051120">
    <property type="entry name" value="ABC_AA/LPS_Transport"/>
</dbReference>
<dbReference type="PANTHER" id="PTHR45772">
    <property type="entry name" value="CONSERVED COMPONENT OF ABC TRANSPORTER FOR NATURAL AMINO ACIDS-RELATED"/>
    <property type="match status" value="1"/>
</dbReference>
<reference evidence="8" key="1">
    <citation type="journal article" date="2019" name="Int. J. Syst. Evol. Microbiol.">
        <title>The Global Catalogue of Microorganisms (GCM) 10K type strain sequencing project: providing services to taxonomists for standard genome sequencing and annotation.</title>
        <authorList>
            <consortium name="The Broad Institute Genomics Platform"/>
            <consortium name="The Broad Institute Genome Sequencing Center for Infectious Disease"/>
            <person name="Wu L."/>
            <person name="Ma J."/>
        </authorList>
    </citation>
    <scope>NUCLEOTIDE SEQUENCE [LARGE SCALE GENOMIC DNA]</scope>
    <source>
        <strain evidence="8">CGMCC 1.15731</strain>
    </source>
</reference>
<evidence type="ECO:0000259" key="6">
    <source>
        <dbReference type="PROSITE" id="PS50893"/>
    </source>
</evidence>
<dbReference type="InterPro" id="IPR017871">
    <property type="entry name" value="ABC_transporter-like_CS"/>
</dbReference>
<dbReference type="InterPro" id="IPR032823">
    <property type="entry name" value="BCA_ABC_TP_C"/>
</dbReference>
<dbReference type="InterPro" id="IPR003439">
    <property type="entry name" value="ABC_transporter-like_ATP-bd"/>
</dbReference>
<accession>A0ABV9H2Q7</accession>
<dbReference type="Proteomes" id="UP001596042">
    <property type="component" value="Unassembled WGS sequence"/>
</dbReference>
<dbReference type="EMBL" id="JBHSEL010000029">
    <property type="protein sequence ID" value="MFC4624099.1"/>
    <property type="molecule type" value="Genomic_DNA"/>
</dbReference>
<evidence type="ECO:0000256" key="1">
    <source>
        <dbReference type="ARBA" id="ARBA00004533"/>
    </source>
</evidence>
<dbReference type="SUPFAM" id="SSF52540">
    <property type="entry name" value="P-loop containing nucleoside triphosphate hydrolases"/>
    <property type="match status" value="1"/>
</dbReference>
<dbReference type="CDD" id="cd03219">
    <property type="entry name" value="ABC_Mj1267_LivG_branched"/>
    <property type="match status" value="1"/>
</dbReference>
<organism evidence="7 8">
    <name type="scientific">Daeguia caeni</name>
    <dbReference type="NCBI Taxonomy" id="439612"/>
    <lineage>
        <taxon>Bacteria</taxon>
        <taxon>Pseudomonadati</taxon>
        <taxon>Pseudomonadota</taxon>
        <taxon>Alphaproteobacteria</taxon>
        <taxon>Hyphomicrobiales</taxon>
        <taxon>Brucellaceae</taxon>
        <taxon>Daeguia</taxon>
    </lineage>
</organism>
<evidence type="ECO:0000313" key="8">
    <source>
        <dbReference type="Proteomes" id="UP001596042"/>
    </source>
</evidence>